<dbReference type="RefSeq" id="WP_048142198.1">
    <property type="nucleotide sequence ID" value="NZ_CP009516.1"/>
</dbReference>
<dbReference type="Proteomes" id="UP000033101">
    <property type="component" value="Chromosome"/>
</dbReference>
<keyword evidence="1" id="KW-0472">Membrane</keyword>
<name>A0A0E3SI28_9EURY</name>
<evidence type="ECO:0000313" key="3">
    <source>
        <dbReference type="Proteomes" id="UP000033101"/>
    </source>
</evidence>
<proteinExistence type="predicted"/>
<feature type="transmembrane region" description="Helical" evidence="1">
    <location>
        <begin position="7"/>
        <end position="29"/>
    </location>
</feature>
<gene>
    <name evidence="2" type="ORF">MSHOH_3659</name>
</gene>
<dbReference type="AlphaFoldDB" id="A0A0E3SI28"/>
<protein>
    <submittedName>
        <fullName evidence="2">Uncharacterized protein</fullName>
    </submittedName>
</protein>
<dbReference type="OrthoDB" id="135741at2157"/>
<dbReference type="GeneID" id="24833012"/>
<dbReference type="EMBL" id="CP009516">
    <property type="protein sequence ID" value="AKB80142.1"/>
    <property type="molecule type" value="Genomic_DNA"/>
</dbReference>
<dbReference type="PATRIC" id="fig|1434110.4.peg.4676"/>
<dbReference type="KEGG" id="mhor:MSHOH_3659"/>
<evidence type="ECO:0000256" key="1">
    <source>
        <dbReference type="SAM" id="Phobius"/>
    </source>
</evidence>
<evidence type="ECO:0000313" key="2">
    <source>
        <dbReference type="EMBL" id="AKB80142.1"/>
    </source>
</evidence>
<keyword evidence="1" id="KW-1133">Transmembrane helix</keyword>
<keyword evidence="3" id="KW-1185">Reference proteome</keyword>
<accession>A0A0E3SI28</accession>
<keyword evidence="1" id="KW-0812">Transmembrane</keyword>
<dbReference type="HOGENOM" id="CLU_134206_2_0_2"/>
<sequence>MQSLKKILFLLLIIPVVAIVGYYALMLLAGGPALPDFFEIRNNDTKAHEVTVEVLDSHNSSIFKESYRLHPNETIYEAKPSSLLHSVNMKEYTFRTTLDNGTEEANVSIPLHRWSTAIIVIDWENRYPITTMVKIETGRDRNGFRR</sequence>
<organism evidence="2 3">
    <name type="scientific">Methanosarcina horonobensis HB-1 = JCM 15518</name>
    <dbReference type="NCBI Taxonomy" id="1434110"/>
    <lineage>
        <taxon>Archaea</taxon>
        <taxon>Methanobacteriati</taxon>
        <taxon>Methanobacteriota</taxon>
        <taxon>Stenosarchaea group</taxon>
        <taxon>Methanomicrobia</taxon>
        <taxon>Methanosarcinales</taxon>
        <taxon>Methanosarcinaceae</taxon>
        <taxon>Methanosarcina</taxon>
    </lineage>
</organism>
<reference evidence="2 3" key="1">
    <citation type="submission" date="2014-07" db="EMBL/GenBank/DDBJ databases">
        <title>Methanogenic archaea and the global carbon cycle.</title>
        <authorList>
            <person name="Henriksen J.R."/>
            <person name="Luke J."/>
            <person name="Reinhart S."/>
            <person name="Benedict M.N."/>
            <person name="Youngblut N.D."/>
            <person name="Metcalf M.E."/>
            <person name="Whitaker R.J."/>
            <person name="Metcalf W.W."/>
        </authorList>
    </citation>
    <scope>NUCLEOTIDE SEQUENCE [LARGE SCALE GENOMIC DNA]</scope>
    <source>
        <strain evidence="2 3">HB-1</strain>
    </source>
</reference>